<dbReference type="OrthoDB" id="6182044at2"/>
<protein>
    <submittedName>
        <fullName evidence="1">Uncharacterized protein</fullName>
    </submittedName>
</protein>
<organism evidence="1 2">
    <name type="scientific">Pseudomonas pohangensis</name>
    <dbReference type="NCBI Taxonomy" id="364197"/>
    <lineage>
        <taxon>Bacteria</taxon>
        <taxon>Pseudomonadati</taxon>
        <taxon>Pseudomonadota</taxon>
        <taxon>Gammaproteobacteria</taxon>
        <taxon>Pseudomonadales</taxon>
        <taxon>Pseudomonadaceae</taxon>
        <taxon>Pseudomonas</taxon>
    </lineage>
</organism>
<dbReference type="STRING" id="364197.SAMN05216296_3537"/>
<name>A0A1H2I684_9PSED</name>
<dbReference type="EMBL" id="LT629785">
    <property type="protein sequence ID" value="SDU39609.1"/>
    <property type="molecule type" value="Genomic_DNA"/>
</dbReference>
<dbReference type="RefSeq" id="WP_090198492.1">
    <property type="nucleotide sequence ID" value="NZ_LT629785.1"/>
</dbReference>
<proteinExistence type="predicted"/>
<sequence length="134" mass="14261">MDITCFSDLLGAAQQQAEPQRLLMVFVSADLPEDATAAEQQRHAEGQGGSLRPVLCVDKLPAELGDFADLLEESVRTGMSWDLVFTAGLSGRGGHAPSSDEAEQPLKMMVGAIESGSIGNFIAFDREGQAVSFF</sequence>
<evidence type="ECO:0000313" key="2">
    <source>
        <dbReference type="Proteomes" id="UP000243232"/>
    </source>
</evidence>
<accession>A0A1H2I684</accession>
<dbReference type="Proteomes" id="UP000243232">
    <property type="component" value="Chromosome I"/>
</dbReference>
<evidence type="ECO:0000313" key="1">
    <source>
        <dbReference type="EMBL" id="SDU39609.1"/>
    </source>
</evidence>
<gene>
    <name evidence="1" type="ORF">SAMN05216296_3537</name>
</gene>
<dbReference type="AlphaFoldDB" id="A0A1H2I684"/>
<keyword evidence="2" id="KW-1185">Reference proteome</keyword>
<reference evidence="2" key="1">
    <citation type="submission" date="2016-10" db="EMBL/GenBank/DDBJ databases">
        <authorList>
            <person name="Varghese N."/>
            <person name="Submissions S."/>
        </authorList>
    </citation>
    <scope>NUCLEOTIDE SEQUENCE [LARGE SCALE GENOMIC DNA]</scope>
    <source>
        <strain evidence="2">DSM 17875</strain>
    </source>
</reference>